<dbReference type="InterPro" id="IPR013087">
    <property type="entry name" value="Znf_C2H2_type"/>
</dbReference>
<gene>
    <name evidence="4" type="ORF">TorRG33x02_296780</name>
</gene>
<dbReference type="GO" id="GO:0009740">
    <property type="term" value="P:gibberellic acid mediated signaling pathway"/>
    <property type="evidence" value="ECO:0007669"/>
    <property type="project" value="TreeGrafter"/>
</dbReference>
<proteinExistence type="predicted"/>
<dbReference type="OrthoDB" id="1163523at2759"/>
<sequence length="203" mass="22425">MRKTNSAESSTTEPYMSYHRRSSVAVQGAWLRLSTSSNNHVCSLCSRAFPTPQALGGHQNAHRKERNDVRLRFIRQRLENLKSIALVNNNTTTNTSTTMMEEKNPGLGLYDVRAGRSGRTGMDSGSLSEEPVGPDRKSGSSASNCYYYDHDAYNYRKPSGEYNLKLMPSLELTLAIGTEQGISGADHGVMSSNVEELDLTLKL</sequence>
<reference evidence="5" key="1">
    <citation type="submission" date="2016-06" db="EMBL/GenBank/DDBJ databases">
        <title>Parallel loss of symbiosis genes in relatives of nitrogen-fixing non-legume Parasponia.</title>
        <authorList>
            <person name="Van Velzen R."/>
            <person name="Holmer R."/>
            <person name="Bu F."/>
            <person name="Rutten L."/>
            <person name="Van Zeijl A."/>
            <person name="Liu W."/>
            <person name="Santuari L."/>
            <person name="Cao Q."/>
            <person name="Sharma T."/>
            <person name="Shen D."/>
            <person name="Roswanjaya Y."/>
            <person name="Wardhani T."/>
            <person name="Kalhor M.S."/>
            <person name="Jansen J."/>
            <person name="Van den Hoogen J."/>
            <person name="Gungor B."/>
            <person name="Hartog M."/>
            <person name="Hontelez J."/>
            <person name="Verver J."/>
            <person name="Yang W.-C."/>
            <person name="Schijlen E."/>
            <person name="Repin R."/>
            <person name="Schilthuizen M."/>
            <person name="Schranz E."/>
            <person name="Heidstra R."/>
            <person name="Miyata K."/>
            <person name="Fedorova E."/>
            <person name="Kohlen W."/>
            <person name="Bisseling T."/>
            <person name="Smit S."/>
            <person name="Geurts R."/>
        </authorList>
    </citation>
    <scope>NUCLEOTIDE SEQUENCE [LARGE SCALE GENOMIC DNA]</scope>
    <source>
        <strain evidence="5">cv. RG33-2</strain>
    </source>
</reference>
<dbReference type="AlphaFoldDB" id="A0A2P5C5I0"/>
<keyword evidence="5" id="KW-1185">Reference proteome</keyword>
<dbReference type="InterPro" id="IPR044299">
    <property type="entry name" value="GIS3/ZFP5/ZFP6"/>
</dbReference>
<dbReference type="STRING" id="63057.A0A2P5C5I0"/>
<keyword evidence="1" id="KW-0862">Zinc</keyword>
<keyword evidence="1" id="KW-0863">Zinc-finger</keyword>
<dbReference type="PROSITE" id="PS50157">
    <property type="entry name" value="ZINC_FINGER_C2H2_2"/>
    <property type="match status" value="1"/>
</dbReference>
<dbReference type="PANTHER" id="PTHR46353">
    <property type="entry name" value="ZINC FINGER PROTEIN 5"/>
    <property type="match status" value="1"/>
</dbReference>
<feature type="region of interest" description="Disordered" evidence="2">
    <location>
        <begin position="118"/>
        <end position="141"/>
    </location>
</feature>
<dbReference type="GO" id="GO:0010090">
    <property type="term" value="P:trichome morphogenesis"/>
    <property type="evidence" value="ECO:0007669"/>
    <property type="project" value="InterPro"/>
</dbReference>
<protein>
    <submittedName>
        <fullName evidence="4">Zinc finger, C2H</fullName>
    </submittedName>
</protein>
<dbReference type="GO" id="GO:0005634">
    <property type="term" value="C:nucleus"/>
    <property type="evidence" value="ECO:0007669"/>
    <property type="project" value="TreeGrafter"/>
</dbReference>
<comment type="caution">
    <text evidence="4">The sequence shown here is derived from an EMBL/GenBank/DDBJ whole genome shotgun (WGS) entry which is preliminary data.</text>
</comment>
<evidence type="ECO:0000256" key="2">
    <source>
        <dbReference type="SAM" id="MobiDB-lite"/>
    </source>
</evidence>
<organism evidence="4 5">
    <name type="scientific">Trema orientale</name>
    <name type="common">Charcoal tree</name>
    <name type="synonym">Celtis orientalis</name>
    <dbReference type="NCBI Taxonomy" id="63057"/>
    <lineage>
        <taxon>Eukaryota</taxon>
        <taxon>Viridiplantae</taxon>
        <taxon>Streptophyta</taxon>
        <taxon>Embryophyta</taxon>
        <taxon>Tracheophyta</taxon>
        <taxon>Spermatophyta</taxon>
        <taxon>Magnoliopsida</taxon>
        <taxon>eudicotyledons</taxon>
        <taxon>Gunneridae</taxon>
        <taxon>Pentapetalae</taxon>
        <taxon>rosids</taxon>
        <taxon>fabids</taxon>
        <taxon>Rosales</taxon>
        <taxon>Cannabaceae</taxon>
        <taxon>Trema</taxon>
    </lineage>
</organism>
<dbReference type="GO" id="GO:0009736">
    <property type="term" value="P:cytokinin-activated signaling pathway"/>
    <property type="evidence" value="ECO:0007669"/>
    <property type="project" value="TreeGrafter"/>
</dbReference>
<dbReference type="GO" id="GO:0003700">
    <property type="term" value="F:DNA-binding transcription factor activity"/>
    <property type="evidence" value="ECO:0007669"/>
    <property type="project" value="TreeGrafter"/>
</dbReference>
<evidence type="ECO:0000259" key="3">
    <source>
        <dbReference type="PROSITE" id="PS50157"/>
    </source>
</evidence>
<dbReference type="PANTHER" id="PTHR46353:SF23">
    <property type="entry name" value="C2H2 ZINC FINGER-CONTAINING PROTEIN-RELATED"/>
    <property type="match status" value="1"/>
</dbReference>
<feature type="domain" description="C2H2-type" evidence="3">
    <location>
        <begin position="40"/>
        <end position="67"/>
    </location>
</feature>
<dbReference type="SUPFAM" id="SSF57667">
    <property type="entry name" value="beta-beta-alpha zinc fingers"/>
    <property type="match status" value="1"/>
</dbReference>
<dbReference type="InterPro" id="IPR036236">
    <property type="entry name" value="Znf_C2H2_sf"/>
</dbReference>
<evidence type="ECO:0000256" key="1">
    <source>
        <dbReference type="PROSITE-ProRule" id="PRU00042"/>
    </source>
</evidence>
<dbReference type="EMBL" id="JXTC01000410">
    <property type="protein sequence ID" value="PON56313.1"/>
    <property type="molecule type" value="Genomic_DNA"/>
</dbReference>
<dbReference type="PROSITE" id="PS00028">
    <property type="entry name" value="ZINC_FINGER_C2H2_1"/>
    <property type="match status" value="1"/>
</dbReference>
<name>A0A2P5C5I0_TREOI</name>
<evidence type="ECO:0000313" key="4">
    <source>
        <dbReference type="EMBL" id="PON56313.1"/>
    </source>
</evidence>
<keyword evidence="1" id="KW-0479">Metal-binding</keyword>
<dbReference type="Pfam" id="PF13912">
    <property type="entry name" value="zf-C2H2_6"/>
    <property type="match status" value="1"/>
</dbReference>
<dbReference type="InParanoid" id="A0A2P5C5I0"/>
<evidence type="ECO:0000313" key="5">
    <source>
        <dbReference type="Proteomes" id="UP000237000"/>
    </source>
</evidence>
<dbReference type="Proteomes" id="UP000237000">
    <property type="component" value="Unassembled WGS sequence"/>
</dbReference>
<accession>A0A2P5C5I0</accession>
<dbReference type="GO" id="GO:0000976">
    <property type="term" value="F:transcription cis-regulatory region binding"/>
    <property type="evidence" value="ECO:0007669"/>
    <property type="project" value="TreeGrafter"/>
</dbReference>
<dbReference type="GO" id="GO:0008270">
    <property type="term" value="F:zinc ion binding"/>
    <property type="evidence" value="ECO:0007669"/>
    <property type="project" value="UniProtKB-KW"/>
</dbReference>